<dbReference type="CDD" id="cd06267">
    <property type="entry name" value="PBP1_LacI_sugar_binding-like"/>
    <property type="match status" value="1"/>
</dbReference>
<accession>A0A4Q9DHH4</accession>
<reference evidence="6 7" key="1">
    <citation type="submission" date="2019-02" db="EMBL/GenBank/DDBJ databases">
        <title>Paenibacillus sp. nov., isolated from surface-sterilized tissue of Thalictrum simplex L.</title>
        <authorList>
            <person name="Tuo L."/>
        </authorList>
    </citation>
    <scope>NUCLEOTIDE SEQUENCE [LARGE SCALE GENOMIC DNA]</scope>
    <source>
        <strain evidence="6 7">N2SHLJ1</strain>
    </source>
</reference>
<evidence type="ECO:0000259" key="5">
    <source>
        <dbReference type="PROSITE" id="PS50932"/>
    </source>
</evidence>
<name>A0A4Q9DHH4_9BACL</name>
<dbReference type="InterPro" id="IPR001761">
    <property type="entry name" value="Peripla_BP/Lac1_sug-bd_dom"/>
</dbReference>
<gene>
    <name evidence="6" type="ORF">EYB31_28910</name>
</gene>
<keyword evidence="2" id="KW-0805">Transcription regulation</keyword>
<evidence type="ECO:0000313" key="7">
    <source>
        <dbReference type="Proteomes" id="UP000293142"/>
    </source>
</evidence>
<sequence>MKPTIKDVAKLAEVSIGTASKVLNREGNVRPDLQMRVWNAIKQLNYRPNAVARSLKSANTKTIAVLLADITNPFQMTLAKGIEEVTVQHGYQLLISSTKENADIEKRNLNMLYENRVEGIIVCTTGQANDEIKALASHIPIVLVDRPVFSLPVDIVSDDNLYGMELLVGHLYELGHRRIGVVYGDLNTVHGKSRYEGVLKACDHFGIDLPQELQYAGQFTYEGGIGATRYFFGMKEPPTALLSANNNMTAGIIRGCRDSGIGIPKDVSVVSFGELEYNWNLITPSVTYVSQSPLMIGHKAAELVLNRLSNKLREVSHILFTPQLKVGDSSAGLLESGL</sequence>
<dbReference type="InterPro" id="IPR028082">
    <property type="entry name" value="Peripla_BP_I"/>
</dbReference>
<dbReference type="CDD" id="cd01392">
    <property type="entry name" value="HTH_LacI"/>
    <property type="match status" value="1"/>
</dbReference>
<dbReference type="SUPFAM" id="SSF53822">
    <property type="entry name" value="Periplasmic binding protein-like I"/>
    <property type="match status" value="1"/>
</dbReference>
<keyword evidence="1" id="KW-0678">Repressor</keyword>
<dbReference type="InterPro" id="IPR010982">
    <property type="entry name" value="Lambda_DNA-bd_dom_sf"/>
</dbReference>
<dbReference type="PANTHER" id="PTHR30146:SF148">
    <property type="entry name" value="HTH-TYPE TRANSCRIPTIONAL REPRESSOR PURR-RELATED"/>
    <property type="match status" value="1"/>
</dbReference>
<keyword evidence="4" id="KW-0804">Transcription</keyword>
<dbReference type="Pfam" id="PF00356">
    <property type="entry name" value="LacI"/>
    <property type="match status" value="1"/>
</dbReference>
<evidence type="ECO:0000256" key="3">
    <source>
        <dbReference type="ARBA" id="ARBA00023125"/>
    </source>
</evidence>
<dbReference type="EMBL" id="SIRE01000024">
    <property type="protein sequence ID" value="TBL72406.1"/>
    <property type="molecule type" value="Genomic_DNA"/>
</dbReference>
<proteinExistence type="predicted"/>
<comment type="caution">
    <text evidence="6">The sequence shown here is derived from an EMBL/GenBank/DDBJ whole genome shotgun (WGS) entry which is preliminary data.</text>
</comment>
<evidence type="ECO:0000313" key="6">
    <source>
        <dbReference type="EMBL" id="TBL72406.1"/>
    </source>
</evidence>
<dbReference type="RefSeq" id="WP_131016974.1">
    <property type="nucleotide sequence ID" value="NZ_SIRE01000024.1"/>
</dbReference>
<dbReference type="Pfam" id="PF00532">
    <property type="entry name" value="Peripla_BP_1"/>
    <property type="match status" value="1"/>
</dbReference>
<dbReference type="Gene3D" id="1.10.260.40">
    <property type="entry name" value="lambda repressor-like DNA-binding domains"/>
    <property type="match status" value="1"/>
</dbReference>
<dbReference type="AlphaFoldDB" id="A0A4Q9DHH4"/>
<dbReference type="SMART" id="SM00354">
    <property type="entry name" value="HTH_LACI"/>
    <property type="match status" value="1"/>
</dbReference>
<dbReference type="Proteomes" id="UP000293142">
    <property type="component" value="Unassembled WGS sequence"/>
</dbReference>
<dbReference type="InterPro" id="IPR000843">
    <property type="entry name" value="HTH_LacI"/>
</dbReference>
<dbReference type="PROSITE" id="PS50932">
    <property type="entry name" value="HTH_LACI_2"/>
    <property type="match status" value="1"/>
</dbReference>
<keyword evidence="7" id="KW-1185">Reference proteome</keyword>
<evidence type="ECO:0000256" key="2">
    <source>
        <dbReference type="ARBA" id="ARBA00023015"/>
    </source>
</evidence>
<evidence type="ECO:0000256" key="1">
    <source>
        <dbReference type="ARBA" id="ARBA00022491"/>
    </source>
</evidence>
<evidence type="ECO:0000256" key="4">
    <source>
        <dbReference type="ARBA" id="ARBA00023163"/>
    </source>
</evidence>
<organism evidence="6 7">
    <name type="scientific">Paenibacillus thalictri</name>
    <dbReference type="NCBI Taxonomy" id="2527873"/>
    <lineage>
        <taxon>Bacteria</taxon>
        <taxon>Bacillati</taxon>
        <taxon>Bacillota</taxon>
        <taxon>Bacilli</taxon>
        <taxon>Bacillales</taxon>
        <taxon>Paenibacillaceae</taxon>
        <taxon>Paenibacillus</taxon>
    </lineage>
</organism>
<dbReference type="SUPFAM" id="SSF47413">
    <property type="entry name" value="lambda repressor-like DNA-binding domains"/>
    <property type="match status" value="1"/>
</dbReference>
<feature type="domain" description="HTH lacI-type" evidence="5">
    <location>
        <begin position="3"/>
        <end position="57"/>
    </location>
</feature>
<dbReference type="GO" id="GO:0000976">
    <property type="term" value="F:transcription cis-regulatory region binding"/>
    <property type="evidence" value="ECO:0007669"/>
    <property type="project" value="TreeGrafter"/>
</dbReference>
<dbReference type="GO" id="GO:0003700">
    <property type="term" value="F:DNA-binding transcription factor activity"/>
    <property type="evidence" value="ECO:0007669"/>
    <property type="project" value="TreeGrafter"/>
</dbReference>
<dbReference type="Gene3D" id="3.40.50.2300">
    <property type="match status" value="2"/>
</dbReference>
<dbReference type="PROSITE" id="PS00356">
    <property type="entry name" value="HTH_LACI_1"/>
    <property type="match status" value="1"/>
</dbReference>
<dbReference type="OrthoDB" id="1639518at2"/>
<protein>
    <submittedName>
        <fullName evidence="6">LacI family transcriptional regulator</fullName>
    </submittedName>
</protein>
<dbReference type="PANTHER" id="PTHR30146">
    <property type="entry name" value="LACI-RELATED TRANSCRIPTIONAL REPRESSOR"/>
    <property type="match status" value="1"/>
</dbReference>
<keyword evidence="3" id="KW-0238">DNA-binding</keyword>